<dbReference type="PROSITE" id="PS51683">
    <property type="entry name" value="SAM_OMT_II"/>
    <property type="match status" value="1"/>
</dbReference>
<dbReference type="Proteomes" id="UP000199001">
    <property type="component" value="Unassembled WGS sequence"/>
</dbReference>
<proteinExistence type="predicted"/>
<dbReference type="AlphaFoldDB" id="A0A1C6VX91"/>
<dbReference type="GO" id="GO:0032259">
    <property type="term" value="P:methylation"/>
    <property type="evidence" value="ECO:0007669"/>
    <property type="project" value="UniProtKB-KW"/>
</dbReference>
<sequence>MLPAMAPTRDAVAGPRTGPPPAQTVAAPAVDETDPAGLLRLGLAFCESKALLSAVELGVFDALHETGSSDVDELVARLGLHPRAAGTFLDLLVRLGLLTRAAGRYANGPGAARHLVRGNGSPVRELLDRANRMHYAAWGGLADALRTGGRRPEADYSVMPRDPQRLRRFLNLMDALTTAIGPLLAEAVDWAAVRRVADVGGGRGHLLSYVLTAHPHLSGVVFDLPHNAGPFAEYVAARGLGDRMTFQPGDFFADPLPAADALIFGHVLHDWSPRRRAVLVRRAYDALADGGLLVVYEGLLGADAGEERLPRHPATREEQPDVSGDPVAALDMLLFGEGSSEYTERECRQLLGGAGFELLAVRPLGERDTLVVARKP</sequence>
<evidence type="ECO:0000256" key="3">
    <source>
        <dbReference type="ARBA" id="ARBA00022691"/>
    </source>
</evidence>
<name>A0A1C6VX91_9ACTN</name>
<feature type="domain" description="O-methyltransferase dimerisation" evidence="7">
    <location>
        <begin position="43"/>
        <end position="116"/>
    </location>
</feature>
<keyword evidence="3" id="KW-0949">S-adenosyl-L-methionine</keyword>
<dbReference type="SUPFAM" id="SSF46785">
    <property type="entry name" value="Winged helix' DNA-binding domain"/>
    <property type="match status" value="1"/>
</dbReference>
<feature type="active site" description="Proton acceptor" evidence="4">
    <location>
        <position position="269"/>
    </location>
</feature>
<feature type="region of interest" description="Disordered" evidence="5">
    <location>
        <begin position="1"/>
        <end position="27"/>
    </location>
</feature>
<dbReference type="InterPro" id="IPR016461">
    <property type="entry name" value="COMT-like"/>
</dbReference>
<dbReference type="PANTHER" id="PTHR43712">
    <property type="entry name" value="PUTATIVE (AFU_ORTHOLOGUE AFUA_4G14580)-RELATED"/>
    <property type="match status" value="1"/>
</dbReference>
<dbReference type="Pfam" id="PF08100">
    <property type="entry name" value="Dimerisation"/>
    <property type="match status" value="1"/>
</dbReference>
<gene>
    <name evidence="8" type="ORF">GA0070606_5571</name>
</gene>
<dbReference type="EMBL" id="FMHZ01000002">
    <property type="protein sequence ID" value="SCL70971.1"/>
    <property type="molecule type" value="Genomic_DNA"/>
</dbReference>
<organism evidence="8 9">
    <name type="scientific">Micromonospora citrea</name>
    <dbReference type="NCBI Taxonomy" id="47855"/>
    <lineage>
        <taxon>Bacteria</taxon>
        <taxon>Bacillati</taxon>
        <taxon>Actinomycetota</taxon>
        <taxon>Actinomycetes</taxon>
        <taxon>Micromonosporales</taxon>
        <taxon>Micromonosporaceae</taxon>
        <taxon>Micromonospora</taxon>
    </lineage>
</organism>
<dbReference type="PIRSF" id="PIRSF005739">
    <property type="entry name" value="O-mtase"/>
    <property type="match status" value="1"/>
</dbReference>
<accession>A0A1C6VX91</accession>
<keyword evidence="2" id="KW-0808">Transferase</keyword>
<evidence type="ECO:0000313" key="8">
    <source>
        <dbReference type="EMBL" id="SCL70971.1"/>
    </source>
</evidence>
<evidence type="ECO:0000259" key="6">
    <source>
        <dbReference type="Pfam" id="PF00891"/>
    </source>
</evidence>
<evidence type="ECO:0000256" key="2">
    <source>
        <dbReference type="ARBA" id="ARBA00022679"/>
    </source>
</evidence>
<dbReference type="InterPro" id="IPR012967">
    <property type="entry name" value="COMT_dimerisation"/>
</dbReference>
<dbReference type="InterPro" id="IPR029063">
    <property type="entry name" value="SAM-dependent_MTases_sf"/>
</dbReference>
<dbReference type="InterPro" id="IPR036390">
    <property type="entry name" value="WH_DNA-bd_sf"/>
</dbReference>
<reference evidence="9" key="1">
    <citation type="submission" date="2016-06" db="EMBL/GenBank/DDBJ databases">
        <authorList>
            <person name="Varghese N."/>
            <person name="Submissions Spin"/>
        </authorList>
    </citation>
    <scope>NUCLEOTIDE SEQUENCE [LARGE SCALE GENOMIC DNA]</scope>
    <source>
        <strain evidence="9">DSM 43903</strain>
    </source>
</reference>
<dbReference type="SUPFAM" id="SSF53335">
    <property type="entry name" value="S-adenosyl-L-methionine-dependent methyltransferases"/>
    <property type="match status" value="1"/>
</dbReference>
<evidence type="ECO:0000256" key="1">
    <source>
        <dbReference type="ARBA" id="ARBA00022603"/>
    </source>
</evidence>
<evidence type="ECO:0000256" key="5">
    <source>
        <dbReference type="SAM" id="MobiDB-lite"/>
    </source>
</evidence>
<dbReference type="Gene3D" id="3.40.50.150">
    <property type="entry name" value="Vaccinia Virus protein VP39"/>
    <property type="match status" value="1"/>
</dbReference>
<dbReference type="PANTHER" id="PTHR43712:SF2">
    <property type="entry name" value="O-METHYLTRANSFERASE CICE"/>
    <property type="match status" value="1"/>
</dbReference>
<keyword evidence="1" id="KW-0489">Methyltransferase</keyword>
<dbReference type="CDD" id="cd02440">
    <property type="entry name" value="AdoMet_MTases"/>
    <property type="match status" value="1"/>
</dbReference>
<dbReference type="Pfam" id="PF00891">
    <property type="entry name" value="Methyltransf_2"/>
    <property type="match status" value="1"/>
</dbReference>
<dbReference type="STRING" id="47855.GA0070606_5571"/>
<dbReference type="GO" id="GO:0008171">
    <property type="term" value="F:O-methyltransferase activity"/>
    <property type="evidence" value="ECO:0007669"/>
    <property type="project" value="InterPro"/>
</dbReference>
<protein>
    <submittedName>
        <fullName evidence="8">Dimerisation domain-containing protein</fullName>
    </submittedName>
</protein>
<dbReference type="GO" id="GO:0046983">
    <property type="term" value="F:protein dimerization activity"/>
    <property type="evidence" value="ECO:0007669"/>
    <property type="project" value="InterPro"/>
</dbReference>
<evidence type="ECO:0000256" key="4">
    <source>
        <dbReference type="PIRSR" id="PIRSR005739-1"/>
    </source>
</evidence>
<evidence type="ECO:0000313" key="9">
    <source>
        <dbReference type="Proteomes" id="UP000199001"/>
    </source>
</evidence>
<dbReference type="InterPro" id="IPR036388">
    <property type="entry name" value="WH-like_DNA-bd_sf"/>
</dbReference>
<feature type="domain" description="O-methyltransferase C-terminal" evidence="6">
    <location>
        <begin position="155"/>
        <end position="357"/>
    </location>
</feature>
<keyword evidence="9" id="KW-1185">Reference proteome</keyword>
<dbReference type="InterPro" id="IPR001077">
    <property type="entry name" value="COMT_C"/>
</dbReference>
<evidence type="ECO:0000259" key="7">
    <source>
        <dbReference type="Pfam" id="PF08100"/>
    </source>
</evidence>
<dbReference type="Gene3D" id="1.10.10.10">
    <property type="entry name" value="Winged helix-like DNA-binding domain superfamily/Winged helix DNA-binding domain"/>
    <property type="match status" value="1"/>
</dbReference>